<evidence type="ECO:0000313" key="2">
    <source>
        <dbReference type="EMBL" id="EHN11822.1"/>
    </source>
</evidence>
<dbReference type="Proteomes" id="UP000005143">
    <property type="component" value="Unassembled WGS sequence"/>
</dbReference>
<gene>
    <name evidence="2" type="ORF">PAI11_12810</name>
</gene>
<keyword evidence="1" id="KW-0732">Signal</keyword>
<reference evidence="2 3" key="1">
    <citation type="journal article" date="2013" name="Biodegradation">
        <title>Quantitative proteomic analysis of ibuprofen-degrading Patulibacter sp. strain I11.</title>
        <authorList>
            <person name="Almeida B."/>
            <person name="Kjeldal H."/>
            <person name="Lolas I."/>
            <person name="Knudsen A.D."/>
            <person name="Carvalho G."/>
            <person name="Nielsen K.L."/>
            <person name="Barreto Crespo M.T."/>
            <person name="Stensballe A."/>
            <person name="Nielsen J.L."/>
        </authorList>
    </citation>
    <scope>NUCLEOTIDE SEQUENCE [LARGE SCALE GENOMIC DNA]</scope>
    <source>
        <strain evidence="2 3">I11</strain>
    </source>
</reference>
<evidence type="ECO:0000313" key="3">
    <source>
        <dbReference type="Proteomes" id="UP000005143"/>
    </source>
</evidence>
<proteinExistence type="predicted"/>
<dbReference type="AlphaFoldDB" id="H0E3B3"/>
<accession>H0E3B3</accession>
<evidence type="ECO:0000256" key="1">
    <source>
        <dbReference type="SAM" id="SignalP"/>
    </source>
</evidence>
<dbReference type="EMBL" id="AGUD01000064">
    <property type="protein sequence ID" value="EHN11822.1"/>
    <property type="molecule type" value="Genomic_DNA"/>
</dbReference>
<name>H0E3B3_9ACTN</name>
<sequence length="917" mass="95026">MLAVVVALLGGLGVAATAGAYDITAFTGTVVRPDGTTYADLAGEHPDGGIVDFTFATDGSGEPVGNTKDVRVDIPPGLVPNPEAFTRCTDAQLSAKSCPVGSQIGKQELTVRATIPTLALLLQPTRQTLKLQVPLYNMTIGADQVARFAFNPAMAPASGQANGDKSPIQIIGGVRDTTDAGLFFTISNLPTNPAVVRSKLTFWGTPGLTSHDAERGKSCTNSDNGIVQGAINTAHLLEAGIAGPCSPGGQPLPVKDTPFLTNPTRCAGPLTTRLTTWSYAGEQRNASFDTPYGALDCAGVPFAPTAVFGPGNVGNDAPMPLTVGLRVPQATSSSVRGSAHLDRVAVTLPPGTTISPSAANGLQTCSDAQFGRGTHNPIACPAASKVGTARIATPLLPDPLVGTLYVGDPKPGDRYRLLLVVDGHGVTLRLVGSIQPDPATGQVTAIFDHNPQLPFTAFDLSFDGGPRAIVASPQACGSATGNVRYGGWSGATVDAPAGFQVGGCGGDAFAPTLSAAAGSSKSGAYAPLTVGFGRPDGQQFLSRVRVDLPPGLLAKIKGVPRCGGAQIAQQACPEASRIGTASVQAGPGPAPYPLSGPVYLTDGYRGQAFGMVTMIRAIAGPYDLGTVVVRQSIGIDPNDAHVVVESDPLPQVVEGIPLRLRQLQLGIDRPKFVRNPTSCGTAKVRAALGSIDGTAAQGSSDLAFEGCKSLAFKPKVSLRFTGRKQAKRLQHTGVTAIVTQKEGEAGIRSTSVALPTAVSLAAANAKKLCEYADAQRDACPRDSIIGTAIAETPILEKKLRGPVYFVKGIRTDPKTGRQIKTLPHLFAPLRGQATIYVRAMSAISRNRLVTTFPSLPDAPITKFTLVINGGKHGIIANTRNLCRSGKLRGSARLEGYNGAKRSSRPLIGLPCKKVRKR</sequence>
<protein>
    <submittedName>
        <fullName evidence="2">Uncharacterized protein</fullName>
    </submittedName>
</protein>
<keyword evidence="3" id="KW-1185">Reference proteome</keyword>
<comment type="caution">
    <text evidence="2">The sequence shown here is derived from an EMBL/GenBank/DDBJ whole genome shotgun (WGS) entry which is preliminary data.</text>
</comment>
<feature type="signal peptide" evidence="1">
    <location>
        <begin position="1"/>
        <end position="20"/>
    </location>
</feature>
<feature type="chain" id="PRO_5003532032" evidence="1">
    <location>
        <begin position="21"/>
        <end position="917"/>
    </location>
</feature>
<organism evidence="2 3">
    <name type="scientific">Patulibacter medicamentivorans</name>
    <dbReference type="NCBI Taxonomy" id="1097667"/>
    <lineage>
        <taxon>Bacteria</taxon>
        <taxon>Bacillati</taxon>
        <taxon>Actinomycetota</taxon>
        <taxon>Thermoleophilia</taxon>
        <taxon>Solirubrobacterales</taxon>
        <taxon>Patulibacteraceae</taxon>
        <taxon>Patulibacter</taxon>
    </lineage>
</organism>